<dbReference type="Proteomes" id="UP000446768">
    <property type="component" value="Unassembled WGS sequence"/>
</dbReference>
<proteinExistence type="predicted"/>
<dbReference type="InterPro" id="IPR041916">
    <property type="entry name" value="Anti_sigma_zinc_sf"/>
</dbReference>
<dbReference type="EMBL" id="WKJJ01000008">
    <property type="protein sequence ID" value="MRV72767.1"/>
    <property type="molecule type" value="Genomic_DNA"/>
</dbReference>
<dbReference type="AlphaFoldDB" id="A0A7X2LU85"/>
<comment type="caution">
    <text evidence="1">The sequence shown here is derived from an EMBL/GenBank/DDBJ whole genome shotgun (WGS) entry which is preliminary data.</text>
</comment>
<dbReference type="RefSeq" id="WP_154374694.1">
    <property type="nucleotide sequence ID" value="NZ_WKJJ01000008.1"/>
</dbReference>
<reference evidence="1 2" key="1">
    <citation type="submission" date="2019-11" db="EMBL/GenBank/DDBJ databases">
        <title>Novel species isolated from a subtropical stream in China.</title>
        <authorList>
            <person name="Lu H."/>
        </authorList>
    </citation>
    <scope>NUCLEOTIDE SEQUENCE [LARGE SCALE GENOMIC DNA]</scope>
    <source>
        <strain evidence="1 2">FT92W</strain>
    </source>
</reference>
<protein>
    <recommendedName>
        <fullName evidence="3">Anti-sigma factor</fullName>
    </recommendedName>
</protein>
<sequence length="257" mass="25987">MSLSDETLMAYADGELAQPECEEVERAMRGDPEVAARVARHQALRADVFGAFAPVLDEPLPARLTAAALPGKVADLAAVRASGSGPAEAAAVPPDPRAPRRGWSWAEWGGMAASLAVGVLAGSMLLGGNQSQSGIASADGALVATGALAEALTSQLAGSAPGGANVTIGVSFAARDGAFCRSFRIGTAAGLACRNGAQWTLPVMAEAERGAAGDYRQAASAMPAVVLEAIDARIAGPALDAEGERAARQDGWVRRGK</sequence>
<organism evidence="1 2">
    <name type="scientific">Pseudoduganella rivuli</name>
    <dbReference type="NCBI Taxonomy" id="2666085"/>
    <lineage>
        <taxon>Bacteria</taxon>
        <taxon>Pseudomonadati</taxon>
        <taxon>Pseudomonadota</taxon>
        <taxon>Betaproteobacteria</taxon>
        <taxon>Burkholderiales</taxon>
        <taxon>Oxalobacteraceae</taxon>
        <taxon>Telluria group</taxon>
        <taxon>Pseudoduganella</taxon>
    </lineage>
</organism>
<keyword evidence="2" id="KW-1185">Reference proteome</keyword>
<evidence type="ECO:0008006" key="3">
    <source>
        <dbReference type="Google" id="ProtNLM"/>
    </source>
</evidence>
<evidence type="ECO:0000313" key="2">
    <source>
        <dbReference type="Proteomes" id="UP000446768"/>
    </source>
</evidence>
<evidence type="ECO:0000313" key="1">
    <source>
        <dbReference type="EMBL" id="MRV72767.1"/>
    </source>
</evidence>
<name>A0A7X2LU85_9BURK</name>
<gene>
    <name evidence="1" type="ORF">GJ700_13725</name>
</gene>
<dbReference type="Gene3D" id="1.10.10.1320">
    <property type="entry name" value="Anti-sigma factor, zinc-finger domain"/>
    <property type="match status" value="1"/>
</dbReference>
<accession>A0A7X2LU85</accession>